<dbReference type="RefSeq" id="WP_191595024.1">
    <property type="nucleotide sequence ID" value="NZ_JACYFC010000003.1"/>
</dbReference>
<evidence type="ECO:0000256" key="7">
    <source>
        <dbReference type="ARBA" id="ARBA00023136"/>
    </source>
</evidence>
<keyword evidence="10" id="KW-1185">Reference proteome</keyword>
<accession>A0ABR8P0F8</accession>
<dbReference type="Pfam" id="PF01925">
    <property type="entry name" value="TauE"/>
    <property type="match status" value="1"/>
</dbReference>
<dbReference type="PANTHER" id="PTHR30269:SF37">
    <property type="entry name" value="MEMBRANE TRANSPORTER PROTEIN"/>
    <property type="match status" value="1"/>
</dbReference>
<protein>
    <recommendedName>
        <fullName evidence="8">Probable membrane transporter protein</fullName>
    </recommendedName>
</protein>
<comment type="similarity">
    <text evidence="2 8">Belongs to the 4-toluene sulfonate uptake permease (TSUP) (TC 2.A.102) family.</text>
</comment>
<dbReference type="PANTHER" id="PTHR30269">
    <property type="entry name" value="TRANSMEMBRANE PROTEIN YFCA"/>
    <property type="match status" value="1"/>
</dbReference>
<dbReference type="InterPro" id="IPR002781">
    <property type="entry name" value="TM_pro_TauE-like"/>
</dbReference>
<keyword evidence="7 8" id="KW-0472">Membrane</keyword>
<comment type="caution">
    <text evidence="9">The sequence shown here is derived from an EMBL/GenBank/DDBJ whole genome shotgun (WGS) entry which is preliminary data.</text>
</comment>
<dbReference type="Proteomes" id="UP000604161">
    <property type="component" value="Unassembled WGS sequence"/>
</dbReference>
<sequence>MPHLELAILLVFIAALVRGYTGFGFAAIAISGLSLIWPAQISVPVILILDLIGSIGLLKGAWKHADRKLLRNLATGAIVGIPVGLLILIKVPDAILKFSISVSILIMAFWLLRSRTPNLSPSNWLTQIIGSISGGFTAAASVGGLPVVCYLLMTAHVAQIQRATLVIFLSTTDLVSVGLMAASDVISFALLQPVLLLLVPCLIGVQCGQWLFNRRPPQSFRPIALPVLIVLSTISLYYSSTQIF</sequence>
<feature type="transmembrane region" description="Helical" evidence="8">
    <location>
        <begin position="165"/>
        <end position="182"/>
    </location>
</feature>
<keyword evidence="5 8" id="KW-0812">Transmembrane</keyword>
<evidence type="ECO:0000256" key="5">
    <source>
        <dbReference type="ARBA" id="ARBA00022692"/>
    </source>
</evidence>
<reference evidence="9 10" key="1">
    <citation type="submission" date="2020-09" db="EMBL/GenBank/DDBJ databases">
        <title>Marinomonas sp. nov., isolated from the cysticercosis algae of Qingdao, China.</title>
        <authorList>
            <person name="Sun X."/>
        </authorList>
    </citation>
    <scope>NUCLEOTIDE SEQUENCE [LARGE SCALE GENOMIC DNA]</scope>
    <source>
        <strain evidence="9 10">SM2066</strain>
    </source>
</reference>
<evidence type="ECO:0000256" key="4">
    <source>
        <dbReference type="ARBA" id="ARBA00022475"/>
    </source>
</evidence>
<feature type="transmembrane region" description="Helical" evidence="8">
    <location>
        <begin position="194"/>
        <end position="212"/>
    </location>
</feature>
<feature type="transmembrane region" description="Helical" evidence="8">
    <location>
        <begin position="218"/>
        <end position="238"/>
    </location>
</feature>
<dbReference type="InterPro" id="IPR052017">
    <property type="entry name" value="TSUP"/>
</dbReference>
<keyword evidence="3" id="KW-0813">Transport</keyword>
<evidence type="ECO:0000313" key="10">
    <source>
        <dbReference type="Proteomes" id="UP000604161"/>
    </source>
</evidence>
<comment type="subcellular location">
    <subcellularLocation>
        <location evidence="1 8">Cell membrane</location>
        <topology evidence="1 8">Multi-pass membrane protein</topology>
    </subcellularLocation>
</comment>
<feature type="transmembrane region" description="Helical" evidence="8">
    <location>
        <begin position="36"/>
        <end position="58"/>
    </location>
</feature>
<feature type="transmembrane region" description="Helical" evidence="8">
    <location>
        <begin position="70"/>
        <end position="89"/>
    </location>
</feature>
<evidence type="ECO:0000313" key="9">
    <source>
        <dbReference type="EMBL" id="MBD5771658.1"/>
    </source>
</evidence>
<keyword evidence="4 8" id="KW-1003">Cell membrane</keyword>
<feature type="transmembrane region" description="Helical" evidence="8">
    <location>
        <begin position="95"/>
        <end position="112"/>
    </location>
</feature>
<name>A0ABR8P0F8_9GAMM</name>
<evidence type="ECO:0000256" key="8">
    <source>
        <dbReference type="RuleBase" id="RU363041"/>
    </source>
</evidence>
<organism evidence="9 10">
    <name type="scientific">Marinomonas colpomeniae</name>
    <dbReference type="NCBI Taxonomy" id="2774408"/>
    <lineage>
        <taxon>Bacteria</taxon>
        <taxon>Pseudomonadati</taxon>
        <taxon>Pseudomonadota</taxon>
        <taxon>Gammaproteobacteria</taxon>
        <taxon>Oceanospirillales</taxon>
        <taxon>Oceanospirillaceae</taxon>
        <taxon>Marinomonas</taxon>
    </lineage>
</organism>
<evidence type="ECO:0000256" key="2">
    <source>
        <dbReference type="ARBA" id="ARBA00009142"/>
    </source>
</evidence>
<evidence type="ECO:0000256" key="3">
    <source>
        <dbReference type="ARBA" id="ARBA00022448"/>
    </source>
</evidence>
<keyword evidence="6 8" id="KW-1133">Transmembrane helix</keyword>
<gene>
    <name evidence="9" type="ORF">IF202_11405</name>
</gene>
<feature type="transmembrane region" description="Helical" evidence="8">
    <location>
        <begin position="124"/>
        <end position="153"/>
    </location>
</feature>
<proteinExistence type="inferred from homology"/>
<evidence type="ECO:0000256" key="1">
    <source>
        <dbReference type="ARBA" id="ARBA00004651"/>
    </source>
</evidence>
<evidence type="ECO:0000256" key="6">
    <source>
        <dbReference type="ARBA" id="ARBA00022989"/>
    </source>
</evidence>
<dbReference type="EMBL" id="JACYFC010000003">
    <property type="protein sequence ID" value="MBD5771658.1"/>
    <property type="molecule type" value="Genomic_DNA"/>
</dbReference>